<feature type="domain" description="BPTI/Kunitz inhibitor" evidence="4">
    <location>
        <begin position="181"/>
        <end position="229"/>
    </location>
</feature>
<accession>A0AAW1BSV5</accession>
<dbReference type="PANTHER" id="PTHR47769:SF1">
    <property type="entry name" value="WAP FOUR-DISULFIDE CORE DOMAIN PROTEIN 8"/>
    <property type="match status" value="1"/>
</dbReference>
<comment type="caution">
    <text evidence="6">The sequence shown here is derived from an EMBL/GenBank/DDBJ whole genome shotgun (WGS) entry which is preliminary data.</text>
</comment>
<dbReference type="Gene3D" id="4.10.75.10">
    <property type="entry name" value="Elafin-like"/>
    <property type="match status" value="2"/>
</dbReference>
<dbReference type="InterPro" id="IPR008197">
    <property type="entry name" value="WAP_dom"/>
</dbReference>
<evidence type="ECO:0000256" key="3">
    <source>
        <dbReference type="SAM" id="MobiDB-lite"/>
    </source>
</evidence>
<dbReference type="EMBL" id="JAOTOJ010000003">
    <property type="protein sequence ID" value="KAK9405068.1"/>
    <property type="molecule type" value="Genomic_DNA"/>
</dbReference>
<dbReference type="GO" id="GO:0005576">
    <property type="term" value="C:extracellular region"/>
    <property type="evidence" value="ECO:0007669"/>
    <property type="project" value="InterPro"/>
</dbReference>
<reference evidence="6 7" key="1">
    <citation type="journal article" date="2024" name="Proc. Natl. Acad. Sci. U.S.A.">
        <title>The genetic regulatory architecture and epigenomic basis for age-related changes in rattlesnake venom.</title>
        <authorList>
            <person name="Hogan M.P."/>
            <person name="Holding M.L."/>
            <person name="Nystrom G.S."/>
            <person name="Colston T.J."/>
            <person name="Bartlett D.A."/>
            <person name="Mason A.J."/>
            <person name="Ellsworth S.A."/>
            <person name="Rautsaw R.M."/>
            <person name="Lawrence K.C."/>
            <person name="Strickland J.L."/>
            <person name="He B."/>
            <person name="Fraser P."/>
            <person name="Margres M.J."/>
            <person name="Gilbert D.M."/>
            <person name="Gibbs H.L."/>
            <person name="Parkinson C.L."/>
            <person name="Rokyta D.R."/>
        </authorList>
    </citation>
    <scope>NUCLEOTIDE SEQUENCE [LARGE SCALE GENOMIC DNA]</scope>
    <source>
        <strain evidence="6">DRR0105</strain>
    </source>
</reference>
<dbReference type="PROSITE" id="PS51390">
    <property type="entry name" value="WAP"/>
    <property type="match status" value="1"/>
</dbReference>
<evidence type="ECO:0000313" key="7">
    <source>
        <dbReference type="Proteomes" id="UP001474421"/>
    </source>
</evidence>
<organism evidence="6 7">
    <name type="scientific">Crotalus adamanteus</name>
    <name type="common">Eastern diamondback rattlesnake</name>
    <dbReference type="NCBI Taxonomy" id="8729"/>
    <lineage>
        <taxon>Eukaryota</taxon>
        <taxon>Metazoa</taxon>
        <taxon>Chordata</taxon>
        <taxon>Craniata</taxon>
        <taxon>Vertebrata</taxon>
        <taxon>Euteleostomi</taxon>
        <taxon>Lepidosauria</taxon>
        <taxon>Squamata</taxon>
        <taxon>Bifurcata</taxon>
        <taxon>Unidentata</taxon>
        <taxon>Episquamata</taxon>
        <taxon>Toxicofera</taxon>
        <taxon>Serpentes</taxon>
        <taxon>Colubroidea</taxon>
        <taxon>Viperidae</taxon>
        <taxon>Crotalinae</taxon>
        <taxon>Crotalus</taxon>
    </lineage>
</organism>
<dbReference type="PROSITE" id="PS50279">
    <property type="entry name" value="BPTI_KUNITZ_2"/>
    <property type="match status" value="1"/>
</dbReference>
<comment type="similarity">
    <text evidence="1">Belongs to the venom Kunitz-type family.</text>
</comment>
<sequence>MPAARALSAAAPLPVGRNVKSRNNVSLDGEGSWRGAVRNREGRVPAEPGTKELRAVPIFLPAVKHHWSPEKPSSGDLPGYCPLLILPPRRGDVCFPNCTSDWDCNRMVNLPLKKCCSFAGRQICVHGVEEHLGVCPRRVELQTLLPCNNTCRDDLDCSLTEKCCFTGCGRGCLPSLRSEVCQLPLEQGSCKQQLQRYFYDPDKKKCVSYRVCKAGHRNFETKELCEKACGKISKGTEDQCCIEAPGAEALCPPTTPLFSSQSNSSSNNNNNNKNNAPKNESLHNIPAYKPDLGSRCLLRGCHGHCPSCIPV</sequence>
<feature type="domain" description="WAP" evidence="5">
    <location>
        <begin position="128"/>
        <end position="176"/>
    </location>
</feature>
<proteinExistence type="inferred from homology"/>
<dbReference type="SUPFAM" id="SSF57256">
    <property type="entry name" value="Elafin-like"/>
    <property type="match status" value="1"/>
</dbReference>
<dbReference type="Pfam" id="PF00095">
    <property type="entry name" value="WAP"/>
    <property type="match status" value="2"/>
</dbReference>
<feature type="compositionally biased region" description="Low complexity" evidence="3">
    <location>
        <begin position="259"/>
        <end position="275"/>
    </location>
</feature>
<dbReference type="GO" id="GO:0004867">
    <property type="term" value="F:serine-type endopeptidase inhibitor activity"/>
    <property type="evidence" value="ECO:0007669"/>
    <property type="project" value="InterPro"/>
</dbReference>
<dbReference type="PANTHER" id="PTHR47769">
    <property type="entry name" value="WAP FOUR-DISULFIDE CORE DOMAIN PROTEIN 8"/>
    <property type="match status" value="1"/>
</dbReference>
<evidence type="ECO:0000259" key="4">
    <source>
        <dbReference type="PROSITE" id="PS50279"/>
    </source>
</evidence>
<evidence type="ECO:0000313" key="6">
    <source>
        <dbReference type="EMBL" id="KAK9405068.1"/>
    </source>
</evidence>
<dbReference type="Pfam" id="PF00014">
    <property type="entry name" value="Kunitz_BPTI"/>
    <property type="match status" value="1"/>
</dbReference>
<name>A0AAW1BSV5_CROAD</name>
<dbReference type="InterPro" id="IPR036645">
    <property type="entry name" value="Elafin-like_sf"/>
</dbReference>
<dbReference type="SMART" id="SM00131">
    <property type="entry name" value="KU"/>
    <property type="match status" value="1"/>
</dbReference>
<dbReference type="SUPFAM" id="SSF57362">
    <property type="entry name" value="BPTI-like"/>
    <property type="match status" value="1"/>
</dbReference>
<keyword evidence="2" id="KW-1015">Disulfide bond</keyword>
<dbReference type="CDD" id="cd00109">
    <property type="entry name" value="Kunitz-type"/>
    <property type="match status" value="1"/>
</dbReference>
<protein>
    <submittedName>
        <fullName evidence="6">WAP four-disulfide core domain protein 8-like</fullName>
    </submittedName>
</protein>
<feature type="region of interest" description="Disordered" evidence="3">
    <location>
        <begin position="258"/>
        <end position="284"/>
    </location>
</feature>
<evidence type="ECO:0000259" key="5">
    <source>
        <dbReference type="PROSITE" id="PS51390"/>
    </source>
</evidence>
<dbReference type="Gene3D" id="4.10.410.10">
    <property type="entry name" value="Pancreatic trypsin inhibitor Kunitz domain"/>
    <property type="match status" value="1"/>
</dbReference>
<evidence type="ECO:0000256" key="1">
    <source>
        <dbReference type="ARBA" id="ARBA00008415"/>
    </source>
</evidence>
<evidence type="ECO:0000256" key="2">
    <source>
        <dbReference type="ARBA" id="ARBA00023157"/>
    </source>
</evidence>
<dbReference type="InterPro" id="IPR002223">
    <property type="entry name" value="Kunitz_BPTI"/>
</dbReference>
<dbReference type="InterPro" id="IPR036880">
    <property type="entry name" value="Kunitz_BPTI_sf"/>
</dbReference>
<dbReference type="Proteomes" id="UP001474421">
    <property type="component" value="Unassembled WGS sequence"/>
</dbReference>
<dbReference type="SMART" id="SM00217">
    <property type="entry name" value="WAP"/>
    <property type="match status" value="1"/>
</dbReference>
<keyword evidence="7" id="KW-1185">Reference proteome</keyword>
<gene>
    <name evidence="6" type="ORF">NXF25_009895</name>
</gene>
<dbReference type="AlphaFoldDB" id="A0AAW1BSV5"/>